<accession>A0A852RFH5</accession>
<dbReference type="AlphaFoldDB" id="A0A852RFH5"/>
<dbReference type="EMBL" id="JACCBD010000001">
    <property type="protein sequence ID" value="NYD27024.1"/>
    <property type="molecule type" value="Genomic_DNA"/>
</dbReference>
<proteinExistence type="predicted"/>
<organism evidence="2 3">
    <name type="scientific">Leucobacter aridicollis</name>
    <dbReference type="NCBI Taxonomy" id="283878"/>
    <lineage>
        <taxon>Bacteria</taxon>
        <taxon>Bacillati</taxon>
        <taxon>Actinomycetota</taxon>
        <taxon>Actinomycetes</taxon>
        <taxon>Micrococcales</taxon>
        <taxon>Microbacteriaceae</taxon>
        <taxon>Leucobacter</taxon>
    </lineage>
</organism>
<evidence type="ECO:0000313" key="3">
    <source>
        <dbReference type="Proteomes" id="UP000586095"/>
    </source>
</evidence>
<evidence type="ECO:0000256" key="1">
    <source>
        <dbReference type="SAM" id="SignalP"/>
    </source>
</evidence>
<keyword evidence="1" id="KW-0732">Signal</keyword>
<dbReference type="Proteomes" id="UP000586095">
    <property type="component" value="Unassembled WGS sequence"/>
</dbReference>
<feature type="signal peptide" evidence="1">
    <location>
        <begin position="1"/>
        <end position="17"/>
    </location>
</feature>
<feature type="chain" id="PRO_5032485255" evidence="1">
    <location>
        <begin position="18"/>
        <end position="111"/>
    </location>
</feature>
<sequence length="111" mass="11608">MHRKLIAAALAAVPALALVGCSTVPTGTVTVEVRSLPEDIAGKPIDITVRANGEIYETLTLDSGTTIALEEVPLGHTEIEATDFCSVASQMNELNPTMRLVLEDSGCTLTG</sequence>
<dbReference type="RefSeq" id="WP_185987064.1">
    <property type="nucleotide sequence ID" value="NZ_BAAALZ010000001.1"/>
</dbReference>
<protein>
    <submittedName>
        <fullName evidence="2">Uncharacterized protein</fullName>
    </submittedName>
</protein>
<keyword evidence="3" id="KW-1185">Reference proteome</keyword>
<evidence type="ECO:0000313" key="2">
    <source>
        <dbReference type="EMBL" id="NYD27024.1"/>
    </source>
</evidence>
<name>A0A852RFH5_9MICO</name>
<reference evidence="2 3" key="1">
    <citation type="submission" date="2020-07" db="EMBL/GenBank/DDBJ databases">
        <title>Sequencing the genomes of 1000 actinobacteria strains.</title>
        <authorList>
            <person name="Klenk H.-P."/>
        </authorList>
    </citation>
    <scope>NUCLEOTIDE SEQUENCE [LARGE SCALE GENOMIC DNA]</scope>
    <source>
        <strain evidence="2 3">DSM 17380</strain>
    </source>
</reference>
<gene>
    <name evidence="2" type="ORF">BJ960_001827</name>
</gene>
<dbReference type="PROSITE" id="PS51257">
    <property type="entry name" value="PROKAR_LIPOPROTEIN"/>
    <property type="match status" value="1"/>
</dbReference>
<comment type="caution">
    <text evidence="2">The sequence shown here is derived from an EMBL/GenBank/DDBJ whole genome shotgun (WGS) entry which is preliminary data.</text>
</comment>